<dbReference type="Pfam" id="PF01432">
    <property type="entry name" value="Peptidase_M3"/>
    <property type="match status" value="1"/>
</dbReference>
<dbReference type="RefSeq" id="WP_004870526.1">
    <property type="nucleotide sequence ID" value="NZ_CP005986.1"/>
</dbReference>
<dbReference type="Proteomes" id="UP000005522">
    <property type="component" value="Chromosome"/>
</dbReference>
<keyword evidence="4 6" id="KW-0862">Zinc</keyword>
<dbReference type="PANTHER" id="PTHR11804">
    <property type="entry name" value="PROTEASE M3 THIMET OLIGOPEPTIDASE-RELATED"/>
    <property type="match status" value="1"/>
</dbReference>
<dbReference type="KEGG" id="acz:Acaty_c0435"/>
<dbReference type="CDD" id="cd09610">
    <property type="entry name" value="M3B_PepF"/>
    <property type="match status" value="1"/>
</dbReference>
<dbReference type="GO" id="GO:0046872">
    <property type="term" value="F:metal ion binding"/>
    <property type="evidence" value="ECO:0007669"/>
    <property type="project" value="UniProtKB-UniRule"/>
</dbReference>
<keyword evidence="1 6" id="KW-0645">Protease</keyword>
<dbReference type="SUPFAM" id="SSF55486">
    <property type="entry name" value="Metalloproteases ('zincins'), catalytic domain"/>
    <property type="match status" value="1"/>
</dbReference>
<comment type="cofactor">
    <cofactor evidence="6">
        <name>Zn(2+)</name>
        <dbReference type="ChEBI" id="CHEBI:29105"/>
    </cofactor>
    <text evidence="6">Binds 1 zinc ion.</text>
</comment>
<dbReference type="GO" id="GO:0006508">
    <property type="term" value="P:proteolysis"/>
    <property type="evidence" value="ECO:0007669"/>
    <property type="project" value="UniProtKB-KW"/>
</dbReference>
<evidence type="ECO:0000313" key="9">
    <source>
        <dbReference type="EMBL" id="AIA54325.1"/>
    </source>
</evidence>
<dbReference type="GO" id="GO:0004222">
    <property type="term" value="F:metalloendopeptidase activity"/>
    <property type="evidence" value="ECO:0007669"/>
    <property type="project" value="InterPro"/>
</dbReference>
<dbReference type="Gene3D" id="1.10.1370.20">
    <property type="entry name" value="Oligoendopeptidase f, C-terminal domain"/>
    <property type="match status" value="1"/>
</dbReference>
<keyword evidence="2 6" id="KW-0479">Metal-binding</keyword>
<name>A0A059ZRQ2_ACICK</name>
<dbReference type="eggNOG" id="COG1164">
    <property type="taxonomic scope" value="Bacteria"/>
</dbReference>
<dbReference type="Pfam" id="PF08439">
    <property type="entry name" value="Peptidase_M3_N"/>
    <property type="match status" value="1"/>
</dbReference>
<feature type="domain" description="Oligopeptidase F N-terminal" evidence="8">
    <location>
        <begin position="119"/>
        <end position="185"/>
    </location>
</feature>
<dbReference type="AlphaFoldDB" id="A0A059ZRQ2"/>
<evidence type="ECO:0000256" key="1">
    <source>
        <dbReference type="ARBA" id="ARBA00022670"/>
    </source>
</evidence>
<evidence type="ECO:0000256" key="4">
    <source>
        <dbReference type="ARBA" id="ARBA00022833"/>
    </source>
</evidence>
<dbReference type="InterPro" id="IPR001567">
    <property type="entry name" value="Pept_M3A_M3B_dom"/>
</dbReference>
<evidence type="ECO:0000259" key="8">
    <source>
        <dbReference type="Pfam" id="PF08439"/>
    </source>
</evidence>
<evidence type="ECO:0000256" key="6">
    <source>
        <dbReference type="RuleBase" id="RU003435"/>
    </source>
</evidence>
<keyword evidence="3 6" id="KW-0378">Hydrolase</keyword>
<proteinExistence type="inferred from homology"/>
<protein>
    <submittedName>
        <fullName evidence="9">Oligoendopeptidase F</fullName>
    </submittedName>
</protein>
<evidence type="ECO:0000313" key="10">
    <source>
        <dbReference type="Proteomes" id="UP000005522"/>
    </source>
</evidence>
<feature type="domain" description="Peptidase M3A/M3B catalytic" evidence="7">
    <location>
        <begin position="202"/>
        <end position="579"/>
    </location>
</feature>
<dbReference type="EMBL" id="CP005986">
    <property type="protein sequence ID" value="AIA54325.1"/>
    <property type="molecule type" value="Genomic_DNA"/>
</dbReference>
<gene>
    <name evidence="9" type="ORF">Acaty_c0435</name>
</gene>
<comment type="similarity">
    <text evidence="6">Belongs to the peptidase M3 family.</text>
</comment>
<dbReference type="InterPro" id="IPR011977">
    <property type="entry name" value="Pept_M3B_clade3"/>
</dbReference>
<dbReference type="Gene3D" id="1.20.140.70">
    <property type="entry name" value="Oligopeptidase f, N-terminal domain"/>
    <property type="match status" value="1"/>
</dbReference>
<dbReference type="HOGENOM" id="CLU_021290_3_0_6"/>
<dbReference type="InterPro" id="IPR042088">
    <property type="entry name" value="OligoPept_F_C"/>
</dbReference>
<evidence type="ECO:0000259" key="7">
    <source>
        <dbReference type="Pfam" id="PF01432"/>
    </source>
</evidence>
<evidence type="ECO:0000256" key="3">
    <source>
        <dbReference type="ARBA" id="ARBA00022801"/>
    </source>
</evidence>
<evidence type="ECO:0000256" key="2">
    <source>
        <dbReference type="ARBA" id="ARBA00022723"/>
    </source>
</evidence>
<reference evidence="9 10" key="1">
    <citation type="journal article" date="2009" name="J. Bacteriol.">
        <title>Draft genome sequence of the extremely acidophilic bacterium Acidithiobacillus caldus ATCC 51756 reveals metabolic versatility in the genus Acidithiobacillus.</title>
        <authorList>
            <person name="Valdes J."/>
            <person name="Quatrini R."/>
            <person name="Hallberg K."/>
            <person name="Dopson M."/>
            <person name="Valenzuela P.D."/>
            <person name="Holmes D.S."/>
        </authorList>
    </citation>
    <scope>NUCLEOTIDE SEQUENCE [LARGE SCALE GENOMIC DNA]</scope>
    <source>
        <strain evidence="10">ATCC 51756 / DSM 8584 / KU</strain>
    </source>
</reference>
<organism evidence="9 10">
    <name type="scientific">Acidithiobacillus caldus (strain ATCC 51756 / DSM 8584 / KU)</name>
    <dbReference type="NCBI Taxonomy" id="637389"/>
    <lineage>
        <taxon>Bacteria</taxon>
        <taxon>Pseudomonadati</taxon>
        <taxon>Pseudomonadota</taxon>
        <taxon>Acidithiobacillia</taxon>
        <taxon>Acidithiobacillales</taxon>
        <taxon>Acidithiobacillaceae</taxon>
        <taxon>Acidithiobacillus</taxon>
    </lineage>
</organism>
<dbReference type="NCBIfam" id="TIGR02290">
    <property type="entry name" value="M3_fam_3"/>
    <property type="match status" value="1"/>
</dbReference>
<keyword evidence="5 6" id="KW-0482">Metalloprotease</keyword>
<dbReference type="InterPro" id="IPR045090">
    <property type="entry name" value="Pept_M3A_M3B"/>
</dbReference>
<dbReference type="InterPro" id="IPR013647">
    <property type="entry name" value="OligopepF_N_dom"/>
</dbReference>
<sequence length="599" mass="67881">MHKRAGQTGAEQIHWRLEDLYAGPDDPRLEADMTWAEAAATAFARDYRDALPRLDAAQLAEALTRLQEIRQRLARVGSYRYLSYVTHSDDARFGAALQAYEERATQIGNILVFFDIAWARLDEDRARALMAAAELAPWRHLLAHWRAYGDHLLSEAEERILAEKRVTGAGLWARLFDETLTEMRFPLRGKSLSEQEILSKLSDPDRALRHDAAEALSSGLESRLHTLTTCFNAILADKALDDRLRRYPHWLAERNLANEIDDAMVASLEAAVVARYPLVARYYRLKGRLLGIDRLMDYDRYAPLPGKSRTHDWQDCQRIVLAAVADFSPELAAIGRRFFDEGWIDAALAPGKRGGAFAHPVTPDVHPYLMVNYTGQTRDVMTVAHELGHGIHQYLAREQGFLNADTPLTTAETASVFGEMLTFEQLLREESDPRGRLALLCGKIEDTFATVFRQMAMHRFEAQMHEARRREGELSRERLAELWLATQTEQFADSVAFSQGYRWWWSYIPHFIGSPGYVYAYAFGELLTLALIQRYRAEGKAFVPRYIEMLRLGGSRSPVEVVGVTGIDLTDPGIWSSALDYLESLVVQAETLARECGDV</sequence>
<dbReference type="PANTHER" id="PTHR11804:SF5">
    <property type="entry name" value="OLIGOENDOPEPTIDASE F"/>
    <property type="match status" value="1"/>
</dbReference>
<evidence type="ECO:0000256" key="5">
    <source>
        <dbReference type="ARBA" id="ARBA00023049"/>
    </source>
</evidence>
<dbReference type="GO" id="GO:0006518">
    <property type="term" value="P:peptide metabolic process"/>
    <property type="evidence" value="ECO:0007669"/>
    <property type="project" value="TreeGrafter"/>
</dbReference>
<accession>A0A059ZRQ2</accession>